<proteinExistence type="predicted"/>
<dbReference type="EMBL" id="BOSL01000002">
    <property type="protein sequence ID" value="GIP52075.1"/>
    <property type="molecule type" value="Genomic_DNA"/>
</dbReference>
<reference evidence="3 4" key="1">
    <citation type="submission" date="2021-03" db="EMBL/GenBank/DDBJ databases">
        <title>Antimicrobial resistance genes in bacteria isolated from Japanese honey, and their potential for conferring macrolide and lincosamide resistance in the American foulbrood pathogen Paenibacillus larvae.</title>
        <authorList>
            <person name="Okamoto M."/>
            <person name="Kumagai M."/>
            <person name="Kanamori H."/>
            <person name="Takamatsu D."/>
        </authorList>
    </citation>
    <scope>NUCLEOTIDE SEQUENCE [LARGE SCALE GENOMIC DNA]</scope>
    <source>
        <strain evidence="3 4">J42TS3</strain>
    </source>
</reference>
<keyword evidence="2" id="KW-0472">Membrane</keyword>
<feature type="transmembrane region" description="Helical" evidence="2">
    <location>
        <begin position="90"/>
        <end position="111"/>
    </location>
</feature>
<sequence>MNERLSRSERHARNRSSANGTRKRTRRIEASETLERKASGTSYVEMAVSSETAPIISDTEYFTEGNESDVSELPTRKEMFPSQRIKITRWFYNSLLYIFIAIMIYLLWWGISDSPWGESHGL</sequence>
<comment type="caution">
    <text evidence="3">The sequence shown here is derived from an EMBL/GenBank/DDBJ whole genome shotgun (WGS) entry which is preliminary data.</text>
</comment>
<evidence type="ECO:0000313" key="4">
    <source>
        <dbReference type="Proteomes" id="UP000679992"/>
    </source>
</evidence>
<evidence type="ECO:0000313" key="3">
    <source>
        <dbReference type="EMBL" id="GIP52075.1"/>
    </source>
</evidence>
<name>A0ABQ4M9K0_9BACL</name>
<feature type="compositionally biased region" description="Basic and acidic residues" evidence="1">
    <location>
        <begin position="1"/>
        <end position="11"/>
    </location>
</feature>
<feature type="region of interest" description="Disordered" evidence="1">
    <location>
        <begin position="1"/>
        <end position="34"/>
    </location>
</feature>
<evidence type="ECO:0000256" key="2">
    <source>
        <dbReference type="SAM" id="Phobius"/>
    </source>
</evidence>
<accession>A0ABQ4M9K0</accession>
<protein>
    <submittedName>
        <fullName evidence="3">Uncharacterized protein</fullName>
    </submittedName>
</protein>
<dbReference type="RefSeq" id="WP_213654026.1">
    <property type="nucleotide sequence ID" value="NZ_BOSL01000002.1"/>
</dbReference>
<keyword evidence="2" id="KW-1133">Transmembrane helix</keyword>
<keyword evidence="4" id="KW-1185">Reference proteome</keyword>
<dbReference type="Proteomes" id="UP000679992">
    <property type="component" value="Unassembled WGS sequence"/>
</dbReference>
<gene>
    <name evidence="3" type="ORF">J42TS3_11100</name>
</gene>
<evidence type="ECO:0000256" key="1">
    <source>
        <dbReference type="SAM" id="MobiDB-lite"/>
    </source>
</evidence>
<organism evidence="3 4">
    <name type="scientific">Paenibacillus vini</name>
    <dbReference type="NCBI Taxonomy" id="1476024"/>
    <lineage>
        <taxon>Bacteria</taxon>
        <taxon>Bacillati</taxon>
        <taxon>Bacillota</taxon>
        <taxon>Bacilli</taxon>
        <taxon>Bacillales</taxon>
        <taxon>Paenibacillaceae</taxon>
        <taxon>Paenibacillus</taxon>
    </lineage>
</organism>
<keyword evidence="2" id="KW-0812">Transmembrane</keyword>